<feature type="compositionally biased region" description="Basic and acidic residues" evidence="13">
    <location>
        <begin position="16"/>
        <end position="28"/>
    </location>
</feature>
<dbReference type="PANTHER" id="PTHR24346">
    <property type="entry name" value="MAP/MICROTUBULE AFFINITY-REGULATING KINASE"/>
    <property type="match status" value="1"/>
</dbReference>
<evidence type="ECO:0000256" key="13">
    <source>
        <dbReference type="SAM" id="MobiDB-lite"/>
    </source>
</evidence>
<dbReference type="InterPro" id="IPR000719">
    <property type="entry name" value="Prot_kinase_dom"/>
</dbReference>
<evidence type="ECO:0000256" key="3">
    <source>
        <dbReference type="ARBA" id="ARBA00012513"/>
    </source>
</evidence>
<reference evidence="16" key="1">
    <citation type="journal article" date="2013" name="Nat. Genet.">
        <title>The wheat powdery mildew genome shows the unique evolution of an obligate biotroph.</title>
        <authorList>
            <person name="Wicker T."/>
            <person name="Oberhaensli S."/>
            <person name="Parlange F."/>
            <person name="Buchmann J.P."/>
            <person name="Shatalina M."/>
            <person name="Roffler S."/>
            <person name="Ben-David R."/>
            <person name="Dolezel J."/>
            <person name="Simkova H."/>
            <person name="Schulze-Lefert P."/>
            <person name="Spanu P.D."/>
            <person name="Bruggmann R."/>
            <person name="Amselem J."/>
            <person name="Quesneville H."/>
            <person name="Ver Loren van Themaat E."/>
            <person name="Paape T."/>
            <person name="Shimizu K.K."/>
            <person name="Keller B."/>
        </authorList>
    </citation>
    <scope>NUCLEOTIDE SEQUENCE [LARGE SCALE GENOMIC DNA]</scope>
    <source>
        <strain evidence="16">96224</strain>
    </source>
</reference>
<dbReference type="GO" id="GO:0005935">
    <property type="term" value="C:cellular bud neck"/>
    <property type="evidence" value="ECO:0007669"/>
    <property type="project" value="UniProtKB-SubCell"/>
</dbReference>
<dbReference type="AlphaFoldDB" id="A0A656KI79"/>
<dbReference type="PROSITE" id="PS00107">
    <property type="entry name" value="PROTEIN_KINASE_ATP"/>
    <property type="match status" value="1"/>
</dbReference>
<feature type="region of interest" description="Disordered" evidence="13">
    <location>
        <begin position="1"/>
        <end position="61"/>
    </location>
</feature>
<evidence type="ECO:0000259" key="14">
    <source>
        <dbReference type="PROSITE" id="PS50011"/>
    </source>
</evidence>
<evidence type="ECO:0000256" key="9">
    <source>
        <dbReference type="ARBA" id="ARBA00022840"/>
    </source>
</evidence>
<dbReference type="InterPro" id="IPR017441">
    <property type="entry name" value="Protein_kinase_ATP_BS"/>
</dbReference>
<dbReference type="GO" id="GO:0004674">
    <property type="term" value="F:protein serine/threonine kinase activity"/>
    <property type="evidence" value="ECO:0007669"/>
    <property type="project" value="UniProtKB-KW"/>
</dbReference>
<keyword evidence="4" id="KW-0723">Serine/threonine-protein kinase</keyword>
<evidence type="ECO:0000256" key="11">
    <source>
        <dbReference type="ARBA" id="ARBA00048679"/>
    </source>
</evidence>
<dbReference type="PANTHER" id="PTHR24346:SF110">
    <property type="entry name" value="NON-SPECIFIC SERINE_THREONINE PROTEIN KINASE"/>
    <property type="match status" value="1"/>
</dbReference>
<accession>A0A656KI79</accession>
<dbReference type="GO" id="GO:0035556">
    <property type="term" value="P:intracellular signal transduction"/>
    <property type="evidence" value="ECO:0007669"/>
    <property type="project" value="TreeGrafter"/>
</dbReference>
<comment type="subcellular location">
    <subcellularLocation>
        <location evidence="1">Bud neck</location>
    </subcellularLocation>
</comment>
<dbReference type="InterPro" id="IPR008271">
    <property type="entry name" value="Ser/Thr_kinase_AS"/>
</dbReference>
<dbReference type="EMBL" id="KE375126">
    <property type="protein sequence ID" value="EPQ63356.1"/>
    <property type="molecule type" value="Genomic_DNA"/>
</dbReference>
<dbReference type="InterPro" id="IPR011009">
    <property type="entry name" value="Kinase-like_dom_sf"/>
</dbReference>
<dbReference type="Gene3D" id="1.10.510.10">
    <property type="entry name" value="Transferase(Phosphotransferase) domain 1"/>
    <property type="match status" value="1"/>
</dbReference>
<dbReference type="PROSITE" id="PS50011">
    <property type="entry name" value="PROTEIN_KINASE_DOM"/>
    <property type="match status" value="1"/>
</dbReference>
<evidence type="ECO:0000256" key="10">
    <source>
        <dbReference type="ARBA" id="ARBA00047899"/>
    </source>
</evidence>
<keyword evidence="5" id="KW-0597">Phosphoprotein</keyword>
<feature type="domain" description="Protein kinase" evidence="14">
    <location>
        <begin position="64"/>
        <end position="345"/>
    </location>
</feature>
<dbReference type="OrthoDB" id="504170at2759"/>
<dbReference type="SMART" id="SM00220">
    <property type="entry name" value="S_TKc"/>
    <property type="match status" value="1"/>
</dbReference>
<dbReference type="EC" id="2.7.11.1" evidence="3"/>
<evidence type="ECO:0000256" key="4">
    <source>
        <dbReference type="ARBA" id="ARBA00022527"/>
    </source>
</evidence>
<dbReference type="PROSITE" id="PS00108">
    <property type="entry name" value="PROTEIN_KINASE_ST"/>
    <property type="match status" value="1"/>
</dbReference>
<gene>
    <name evidence="15" type="ORF">BGT96224_4996</name>
</gene>
<dbReference type="GO" id="GO:0005524">
    <property type="term" value="F:ATP binding"/>
    <property type="evidence" value="ECO:0007669"/>
    <property type="project" value="UniProtKB-UniRule"/>
</dbReference>
<dbReference type="Pfam" id="PF00069">
    <property type="entry name" value="Pkinase"/>
    <property type="match status" value="1"/>
</dbReference>
<dbReference type="Proteomes" id="UP000053110">
    <property type="component" value="Unassembled WGS sequence"/>
</dbReference>
<evidence type="ECO:0000256" key="1">
    <source>
        <dbReference type="ARBA" id="ARBA00004266"/>
    </source>
</evidence>
<evidence type="ECO:0000256" key="8">
    <source>
        <dbReference type="ARBA" id="ARBA00022777"/>
    </source>
</evidence>
<keyword evidence="8 15" id="KW-0418">Kinase</keyword>
<keyword evidence="7 12" id="KW-0547">Nucleotide-binding</keyword>
<proteinExistence type="inferred from homology"/>
<dbReference type="GO" id="GO:0005940">
    <property type="term" value="C:septin ring"/>
    <property type="evidence" value="ECO:0007669"/>
    <property type="project" value="UniProtKB-ARBA"/>
</dbReference>
<sequence length="686" mass="78191">MKPQNSFYDQGYRVSSLEKHKTDSRDITKTQTYENPRGARDSIFPATSEVSKSRDERKSQIGPWKLGKTLGRGSTARVRLAHHELTGQQAAVKIVQKSSARMLQSGSLASFDRLHSDLGEKKERTNQMPIGIEREVAILKLIQHPNVMKLYDIWENKTEIYLCLEYVDNGELFEKIALKGGLGEEEAIRYFRQILSALEYCHSFNICHRDLKPENILLTSNGEIKIADFGMAALHQTPNHQLTTSCGSPHYAAPELISGSRYRGNAVDIWSMGVILYATLSGQLPFDVAGVSKNWLTPLLNKIKKAEYEMLDEFSPEAKSLIRKMLQAAPKDRITISRIWRHPLLIKYNYLDNLGSKLYPTDFNSKEYGRLLPQKSEINPIIFRHLRSMWHLFSEKKLMAALLSSEPNDQKRFYVLLMKYRDSQLENYSPDKISHGFENRYVKPFKLTKSLSIREHHKKINNNSFGRRISRFTVISNGSQSRKTSIPLNSIYISRLDCLKKDEKITNFSSGTNSKIKGYSICKSTNTAASTGYQQPVPSRAYATRSSLSCSTMSQNFTDGIPAPVTRRLKVGYGRWKRVSRSDLESTSLNSLAARSYRRRTNFFRTNNGEPILLPGYKRSRLSHHINFKKPLADDEQSEKYSSQSITLYYKSVAIDCQDNLTHWNSPIAQKDGTSANFKILASSAN</sequence>
<evidence type="ECO:0000313" key="15">
    <source>
        <dbReference type="EMBL" id="EPQ63356.1"/>
    </source>
</evidence>
<evidence type="ECO:0000256" key="12">
    <source>
        <dbReference type="PROSITE-ProRule" id="PRU10141"/>
    </source>
</evidence>
<evidence type="ECO:0000256" key="5">
    <source>
        <dbReference type="ARBA" id="ARBA00022553"/>
    </source>
</evidence>
<dbReference type="FunFam" id="1.10.510.10:FF:000394">
    <property type="entry name" value="Serine/threonine-protein kinase HSL1"/>
    <property type="match status" value="1"/>
</dbReference>
<keyword evidence="9 12" id="KW-0067">ATP-binding</keyword>
<keyword evidence="6" id="KW-0808">Transferase</keyword>
<evidence type="ECO:0000256" key="7">
    <source>
        <dbReference type="ARBA" id="ARBA00022741"/>
    </source>
</evidence>
<comment type="similarity">
    <text evidence="2">Belongs to the protein kinase superfamily. CAMK Ser/Thr protein kinase family. NIM1 subfamily.</text>
</comment>
<evidence type="ECO:0000256" key="6">
    <source>
        <dbReference type="ARBA" id="ARBA00022679"/>
    </source>
</evidence>
<organism evidence="15 16">
    <name type="scientific">Blumeria graminis f. sp. tritici 96224</name>
    <dbReference type="NCBI Taxonomy" id="1268274"/>
    <lineage>
        <taxon>Eukaryota</taxon>
        <taxon>Fungi</taxon>
        <taxon>Dikarya</taxon>
        <taxon>Ascomycota</taxon>
        <taxon>Pezizomycotina</taxon>
        <taxon>Leotiomycetes</taxon>
        <taxon>Erysiphales</taxon>
        <taxon>Erysiphaceae</taxon>
        <taxon>Blumeria</taxon>
    </lineage>
</organism>
<comment type="catalytic activity">
    <reaction evidence="11">
        <text>L-seryl-[protein] + ATP = O-phospho-L-seryl-[protein] + ADP + H(+)</text>
        <dbReference type="Rhea" id="RHEA:17989"/>
        <dbReference type="Rhea" id="RHEA-COMP:9863"/>
        <dbReference type="Rhea" id="RHEA-COMP:11604"/>
        <dbReference type="ChEBI" id="CHEBI:15378"/>
        <dbReference type="ChEBI" id="CHEBI:29999"/>
        <dbReference type="ChEBI" id="CHEBI:30616"/>
        <dbReference type="ChEBI" id="CHEBI:83421"/>
        <dbReference type="ChEBI" id="CHEBI:456216"/>
        <dbReference type="EC" id="2.7.11.1"/>
    </reaction>
</comment>
<evidence type="ECO:0000256" key="2">
    <source>
        <dbReference type="ARBA" id="ARBA00010791"/>
    </source>
</evidence>
<feature type="binding site" evidence="12">
    <location>
        <position position="93"/>
    </location>
    <ligand>
        <name>ATP</name>
        <dbReference type="ChEBI" id="CHEBI:30616"/>
    </ligand>
</feature>
<evidence type="ECO:0000313" key="16">
    <source>
        <dbReference type="Proteomes" id="UP000053110"/>
    </source>
</evidence>
<comment type="catalytic activity">
    <reaction evidence="10">
        <text>L-threonyl-[protein] + ATP = O-phospho-L-threonyl-[protein] + ADP + H(+)</text>
        <dbReference type="Rhea" id="RHEA:46608"/>
        <dbReference type="Rhea" id="RHEA-COMP:11060"/>
        <dbReference type="Rhea" id="RHEA-COMP:11605"/>
        <dbReference type="ChEBI" id="CHEBI:15378"/>
        <dbReference type="ChEBI" id="CHEBI:30013"/>
        <dbReference type="ChEBI" id="CHEBI:30616"/>
        <dbReference type="ChEBI" id="CHEBI:61977"/>
        <dbReference type="ChEBI" id="CHEBI:456216"/>
        <dbReference type="EC" id="2.7.11.1"/>
    </reaction>
</comment>
<protein>
    <recommendedName>
        <fullName evidence="3">non-specific serine/threonine protein kinase</fullName>
        <ecNumber evidence="3">2.7.11.1</ecNumber>
    </recommendedName>
</protein>
<name>A0A656KI79_BLUGR</name>
<dbReference type="SUPFAM" id="SSF56112">
    <property type="entry name" value="Protein kinase-like (PK-like)"/>
    <property type="match status" value="1"/>
</dbReference>